<evidence type="ECO:0000256" key="6">
    <source>
        <dbReference type="SAM" id="SignalP"/>
    </source>
</evidence>
<dbReference type="RefSeq" id="XP_066931098.1">
    <property type="nucleotide sequence ID" value="XM_067074997.1"/>
</dbReference>
<dbReference type="PANTHER" id="PTHR22906">
    <property type="entry name" value="PROPERDIN"/>
    <property type="match status" value="1"/>
</dbReference>
<protein>
    <submittedName>
        <fullName evidence="7">Uncharacterized protein</fullName>
    </submittedName>
</protein>
<dbReference type="PROSITE" id="PS50092">
    <property type="entry name" value="TSP1"/>
    <property type="match status" value="3"/>
</dbReference>
<dbReference type="OrthoDB" id="6273859at2759"/>
<dbReference type="EnsemblMetazoa" id="CLYHEMT013009.1">
    <property type="protein sequence ID" value="CLYHEMP013009.1"/>
    <property type="gene ID" value="CLYHEMG013009"/>
</dbReference>
<dbReference type="InterPro" id="IPR036383">
    <property type="entry name" value="TSP1_rpt_sf"/>
</dbReference>
<evidence type="ECO:0000256" key="4">
    <source>
        <dbReference type="ARBA" id="ARBA00022737"/>
    </source>
</evidence>
<accession>A0A7M5WTW4</accession>
<feature type="signal peptide" evidence="6">
    <location>
        <begin position="1"/>
        <end position="23"/>
    </location>
</feature>
<keyword evidence="4" id="KW-0677">Repeat</keyword>
<dbReference type="SMART" id="SM00209">
    <property type="entry name" value="TSP1"/>
    <property type="match status" value="3"/>
</dbReference>
<evidence type="ECO:0000313" key="7">
    <source>
        <dbReference type="EnsemblMetazoa" id="CLYHEMP013009.1"/>
    </source>
</evidence>
<dbReference type="GeneID" id="136818759"/>
<reference evidence="7" key="1">
    <citation type="submission" date="2021-01" db="UniProtKB">
        <authorList>
            <consortium name="EnsemblMetazoa"/>
        </authorList>
    </citation>
    <scope>IDENTIFICATION</scope>
</reference>
<keyword evidence="3 6" id="KW-0732">Signal</keyword>
<keyword evidence="8" id="KW-1185">Reference proteome</keyword>
<evidence type="ECO:0000313" key="8">
    <source>
        <dbReference type="Proteomes" id="UP000594262"/>
    </source>
</evidence>
<dbReference type="PANTHER" id="PTHR22906:SF43">
    <property type="entry name" value="PROPERDIN"/>
    <property type="match status" value="1"/>
</dbReference>
<evidence type="ECO:0000256" key="1">
    <source>
        <dbReference type="ARBA" id="ARBA00004613"/>
    </source>
</evidence>
<sequence>MRDAVRMILVALSLSSFCTSTVYERCGQEFDVIGCFTQTTKAERFNKTLSHVDWWRYDHKSFEMLLCKCSAKAREKGYIAFTFHDYVECHGTDDYKEYTDLITNEDRASDECINEEYELCDNGQKYCMGGPYEQYIYKLNYTGSGIFTQWSSFGNCSKPCGGGIQYRTRVCASGGNDCVGSTREERECNMEKCPPPPLTPIPPKTCRWGNWTKYSSCSQSCGEGFQKRTRKCDDGPQVPGGEQCVAESEQIESCFVRDCPDVNHWGPWSSYTTCSKTCDEGKKSRKRVCIQANPPNKDKSKDTCHGDQMEYTTCNLRLCLMKPTCYHKYTPWSLDESGNPEALSYHKIHCADWHVLNRVRLDRNMFKNRYRYYYRCCHSQLPCDDSQTKNKPTLNNGTMVSLDQQPVHCGKFGVSYLKLNTIMDKKQYLSYTFECCRPRNELAGTICYKGNTGFKKRKALDEHSISCTKDDRYFIANFNLKINHTQDSVRYDYECCRIDPTVKNF</sequence>
<dbReference type="Proteomes" id="UP000594262">
    <property type="component" value="Unplaced"/>
</dbReference>
<feature type="chain" id="PRO_5029701870" evidence="6">
    <location>
        <begin position="24"/>
        <end position="505"/>
    </location>
</feature>
<evidence type="ECO:0000256" key="3">
    <source>
        <dbReference type="ARBA" id="ARBA00022729"/>
    </source>
</evidence>
<proteinExistence type="predicted"/>
<keyword evidence="5" id="KW-1015">Disulfide bond</keyword>
<dbReference type="Gene3D" id="2.20.100.10">
    <property type="entry name" value="Thrombospondin type-1 (TSP1) repeat"/>
    <property type="match status" value="3"/>
</dbReference>
<evidence type="ECO:0000256" key="2">
    <source>
        <dbReference type="ARBA" id="ARBA00022525"/>
    </source>
</evidence>
<dbReference type="InterPro" id="IPR052065">
    <property type="entry name" value="Compl_asym_regulator"/>
</dbReference>
<dbReference type="AlphaFoldDB" id="A0A7M5WTW4"/>
<name>A0A7M5WTW4_9CNID</name>
<dbReference type="SUPFAM" id="SSF82895">
    <property type="entry name" value="TSP-1 type 1 repeat"/>
    <property type="match status" value="3"/>
</dbReference>
<evidence type="ECO:0000256" key="5">
    <source>
        <dbReference type="ARBA" id="ARBA00023157"/>
    </source>
</evidence>
<comment type="subcellular location">
    <subcellularLocation>
        <location evidence="1">Secreted</location>
    </subcellularLocation>
</comment>
<dbReference type="FunFam" id="2.20.100.10:FF:000001">
    <property type="entry name" value="semaphorin-5A isoform X1"/>
    <property type="match status" value="2"/>
</dbReference>
<keyword evidence="2" id="KW-0964">Secreted</keyword>
<dbReference type="Pfam" id="PF00090">
    <property type="entry name" value="TSP_1"/>
    <property type="match status" value="3"/>
</dbReference>
<dbReference type="InterPro" id="IPR000884">
    <property type="entry name" value="TSP1_rpt"/>
</dbReference>
<organism evidence="7 8">
    <name type="scientific">Clytia hemisphaerica</name>
    <dbReference type="NCBI Taxonomy" id="252671"/>
    <lineage>
        <taxon>Eukaryota</taxon>
        <taxon>Metazoa</taxon>
        <taxon>Cnidaria</taxon>
        <taxon>Hydrozoa</taxon>
        <taxon>Hydroidolina</taxon>
        <taxon>Leptothecata</taxon>
        <taxon>Obeliida</taxon>
        <taxon>Clytiidae</taxon>
        <taxon>Clytia</taxon>
    </lineage>
</organism>